<reference evidence="4" key="1">
    <citation type="submission" date="2017-02" db="UniProtKB">
        <authorList>
            <consortium name="WormBaseParasite"/>
        </authorList>
    </citation>
    <scope>IDENTIFICATION</scope>
</reference>
<dbReference type="EMBL" id="UYYG01000190">
    <property type="protein sequence ID" value="VDN53837.1"/>
    <property type="molecule type" value="Genomic_DNA"/>
</dbReference>
<organism evidence="2 4">
    <name type="scientific">Dracunculus medinensis</name>
    <name type="common">Guinea worm</name>
    <dbReference type="NCBI Taxonomy" id="318479"/>
    <lineage>
        <taxon>Eukaryota</taxon>
        <taxon>Metazoa</taxon>
        <taxon>Ecdysozoa</taxon>
        <taxon>Nematoda</taxon>
        <taxon>Chromadorea</taxon>
        <taxon>Rhabditida</taxon>
        <taxon>Spirurina</taxon>
        <taxon>Dracunculoidea</taxon>
        <taxon>Dracunculidae</taxon>
        <taxon>Dracunculus</taxon>
    </lineage>
</organism>
<accession>A0A0N4UQM3</accession>
<gene>
    <name evidence="1" type="ORF">DME_LOCUS3810</name>
</gene>
<dbReference type="Proteomes" id="UP000038040">
    <property type="component" value="Unplaced"/>
</dbReference>
<sequence length="80" mass="9271">MERDDVPEKIIRLKKAFYERTSVQVCKYGEMTDSFETRLCPFPYNMQLCDRSDNEPLVGAQEVSKSVQSTVSQILNTLMM</sequence>
<keyword evidence="3" id="KW-1185">Reference proteome</keyword>
<protein>
    <submittedName>
        <fullName evidence="1 4">Uncharacterized protein</fullName>
    </submittedName>
</protein>
<evidence type="ECO:0000313" key="2">
    <source>
        <dbReference type="Proteomes" id="UP000038040"/>
    </source>
</evidence>
<dbReference type="AlphaFoldDB" id="A0A0N4UQM3"/>
<dbReference type="OrthoDB" id="410104at2759"/>
<name>A0A0N4UQM3_DRAME</name>
<reference evidence="1 3" key="2">
    <citation type="submission" date="2018-11" db="EMBL/GenBank/DDBJ databases">
        <authorList>
            <consortium name="Pathogen Informatics"/>
        </authorList>
    </citation>
    <scope>NUCLEOTIDE SEQUENCE [LARGE SCALE GENOMIC DNA]</scope>
</reference>
<evidence type="ECO:0000313" key="3">
    <source>
        <dbReference type="Proteomes" id="UP000274756"/>
    </source>
</evidence>
<proteinExistence type="predicted"/>
<evidence type="ECO:0000313" key="1">
    <source>
        <dbReference type="EMBL" id="VDN53837.1"/>
    </source>
</evidence>
<dbReference type="WBParaSite" id="DME_0001031701-mRNA-1">
    <property type="protein sequence ID" value="DME_0001031701-mRNA-1"/>
    <property type="gene ID" value="DME_0001031701"/>
</dbReference>
<evidence type="ECO:0000313" key="4">
    <source>
        <dbReference type="WBParaSite" id="DME_0001031701-mRNA-1"/>
    </source>
</evidence>
<dbReference type="Proteomes" id="UP000274756">
    <property type="component" value="Unassembled WGS sequence"/>
</dbReference>